<dbReference type="Pfam" id="PF01712">
    <property type="entry name" value="dNK"/>
    <property type="match status" value="1"/>
</dbReference>
<dbReference type="PANTHER" id="PTHR10513">
    <property type="entry name" value="DEOXYNUCLEOSIDE KINASE"/>
    <property type="match status" value="1"/>
</dbReference>
<keyword evidence="3" id="KW-1185">Reference proteome</keyword>
<evidence type="ECO:0000259" key="1">
    <source>
        <dbReference type="Pfam" id="PF01712"/>
    </source>
</evidence>
<dbReference type="InterPro" id="IPR031314">
    <property type="entry name" value="DNK_dom"/>
</dbReference>
<dbReference type="GO" id="GO:0019136">
    <property type="term" value="F:deoxynucleoside kinase activity"/>
    <property type="evidence" value="ECO:0007669"/>
    <property type="project" value="InterPro"/>
</dbReference>
<sequence>MRIAIFGTVGAGKTTLIEHLKRTLPEDYLVVKEPLVDNPYFEKSYSPDPKIAGENAYKMEILMLAARMKQLQESKSVENVLYDRSIFDCPVFANCNYTMGNLNSTDWKVYREYFEKVVLKSFQNKAIPPYDYVIYLKVSDETSLKRIQQRSIERELNVKPEFWFELNHLYDDWAQKIASVTPLLIIDGNTDNPQVCAEKIIKKLSK</sequence>
<dbReference type="KEGG" id="efr:EFREU_v1c04350"/>
<protein>
    <submittedName>
        <fullName evidence="2">Deoxynucleoside kinase</fullName>
    </submittedName>
</protein>
<dbReference type="InterPro" id="IPR027417">
    <property type="entry name" value="P-loop_NTPase"/>
</dbReference>
<keyword evidence="2" id="KW-0808">Transferase</keyword>
<dbReference type="Proteomes" id="UP000232222">
    <property type="component" value="Chromosome"/>
</dbReference>
<dbReference type="GO" id="GO:0005524">
    <property type="term" value="F:ATP binding"/>
    <property type="evidence" value="ECO:0007669"/>
    <property type="project" value="InterPro"/>
</dbReference>
<dbReference type="InterPro" id="IPR050566">
    <property type="entry name" value="Deoxyribonucleoside_kinase"/>
</dbReference>
<dbReference type="PANTHER" id="PTHR10513:SF35">
    <property type="entry name" value="DEOXYADENOSINE KINASE"/>
    <property type="match status" value="1"/>
</dbReference>
<dbReference type="PIRSF" id="PIRSF000705">
    <property type="entry name" value="DNK"/>
    <property type="match status" value="1"/>
</dbReference>
<dbReference type="Gene3D" id="3.40.50.300">
    <property type="entry name" value="P-loop containing nucleotide triphosphate hydrolases"/>
    <property type="match status" value="1"/>
</dbReference>
<keyword evidence="2" id="KW-0418">Kinase</keyword>
<evidence type="ECO:0000313" key="3">
    <source>
        <dbReference type="Proteomes" id="UP000232222"/>
    </source>
</evidence>
<organism evidence="2 3">
    <name type="scientific">Entomoplasma freundtii</name>
    <dbReference type="NCBI Taxonomy" id="74700"/>
    <lineage>
        <taxon>Bacteria</taxon>
        <taxon>Bacillati</taxon>
        <taxon>Mycoplasmatota</taxon>
        <taxon>Mollicutes</taxon>
        <taxon>Entomoplasmatales</taxon>
        <taxon>Entomoplasmataceae</taxon>
        <taxon>Entomoplasma</taxon>
    </lineage>
</organism>
<accession>A0A2K8NUM0</accession>
<dbReference type="AlphaFoldDB" id="A0A2K8NUM0"/>
<evidence type="ECO:0000313" key="2">
    <source>
        <dbReference type="EMBL" id="ATZ16461.1"/>
    </source>
</evidence>
<dbReference type="CDD" id="cd01673">
    <property type="entry name" value="dNK"/>
    <property type="match status" value="1"/>
</dbReference>
<dbReference type="SUPFAM" id="SSF52540">
    <property type="entry name" value="P-loop containing nucleoside triphosphate hydrolases"/>
    <property type="match status" value="1"/>
</dbReference>
<dbReference type="RefSeq" id="WP_100609452.1">
    <property type="nucleotide sequence ID" value="NZ_CP024962.1"/>
</dbReference>
<gene>
    <name evidence="2" type="ORF">EFREU_v1c04350</name>
</gene>
<reference evidence="2 3" key="1">
    <citation type="submission" date="2017-11" db="EMBL/GenBank/DDBJ databases">
        <title>Genome sequence of Entomoplasma freundtii BARC 318 (ATCC 51999).</title>
        <authorList>
            <person name="Lo W.-S."/>
            <person name="Gasparich G.E."/>
            <person name="Kuo C.-H."/>
        </authorList>
    </citation>
    <scope>NUCLEOTIDE SEQUENCE [LARGE SCALE GENOMIC DNA]</scope>
    <source>
        <strain evidence="2 3">BARC 318</strain>
    </source>
</reference>
<dbReference type="InterPro" id="IPR002624">
    <property type="entry name" value="DCK/DGK"/>
</dbReference>
<dbReference type="GO" id="GO:0005737">
    <property type="term" value="C:cytoplasm"/>
    <property type="evidence" value="ECO:0007669"/>
    <property type="project" value="TreeGrafter"/>
</dbReference>
<dbReference type="EMBL" id="CP024962">
    <property type="protein sequence ID" value="ATZ16461.1"/>
    <property type="molecule type" value="Genomic_DNA"/>
</dbReference>
<dbReference type="OrthoDB" id="391791at2"/>
<feature type="domain" description="Deoxynucleoside kinase" evidence="1">
    <location>
        <begin position="3"/>
        <end position="203"/>
    </location>
</feature>
<proteinExistence type="predicted"/>
<name>A0A2K8NUM0_9MOLU</name>